<dbReference type="PANTHER" id="PTHR35292:SF3">
    <property type="entry name" value="EXPRESSED PROTEIN"/>
    <property type="match status" value="1"/>
</dbReference>
<keyword evidence="3" id="KW-1185">Reference proteome</keyword>
<dbReference type="PANTHER" id="PTHR35292">
    <property type="entry name" value="EXPRESSED PROTEIN"/>
    <property type="match status" value="1"/>
</dbReference>
<protein>
    <submittedName>
        <fullName evidence="2">Uncharacterized protein</fullName>
    </submittedName>
</protein>
<evidence type="ECO:0000313" key="3">
    <source>
        <dbReference type="Proteomes" id="UP000834106"/>
    </source>
</evidence>
<organism evidence="2 3">
    <name type="scientific">Fraxinus pennsylvanica</name>
    <dbReference type="NCBI Taxonomy" id="56036"/>
    <lineage>
        <taxon>Eukaryota</taxon>
        <taxon>Viridiplantae</taxon>
        <taxon>Streptophyta</taxon>
        <taxon>Embryophyta</taxon>
        <taxon>Tracheophyta</taxon>
        <taxon>Spermatophyta</taxon>
        <taxon>Magnoliopsida</taxon>
        <taxon>eudicotyledons</taxon>
        <taxon>Gunneridae</taxon>
        <taxon>Pentapetalae</taxon>
        <taxon>asterids</taxon>
        <taxon>lamiids</taxon>
        <taxon>Lamiales</taxon>
        <taxon>Oleaceae</taxon>
        <taxon>Oleeae</taxon>
        <taxon>Fraxinus</taxon>
    </lineage>
</organism>
<evidence type="ECO:0000313" key="2">
    <source>
        <dbReference type="EMBL" id="CAI9755384.1"/>
    </source>
</evidence>
<keyword evidence="1" id="KW-0472">Membrane</keyword>
<feature type="transmembrane region" description="Helical" evidence="1">
    <location>
        <begin position="70"/>
        <end position="90"/>
    </location>
</feature>
<dbReference type="EMBL" id="OU503037">
    <property type="protein sequence ID" value="CAI9755384.1"/>
    <property type="molecule type" value="Genomic_DNA"/>
</dbReference>
<reference evidence="2" key="1">
    <citation type="submission" date="2023-05" db="EMBL/GenBank/DDBJ databases">
        <authorList>
            <person name="Huff M."/>
        </authorList>
    </citation>
    <scope>NUCLEOTIDE SEQUENCE</scope>
</reference>
<sequence length="106" mass="11750">MHSHTISSKEKTQSHGYFIGCNDGVPSCNAARFASLALHRGLASGADHHWHAKVDCWKDPMGPSKWKEEHFMIVSLSGWGLLILGGYKFFTGGKKNNEEKLVEATH</sequence>
<accession>A0AAD1YPX4</accession>
<dbReference type="Proteomes" id="UP000834106">
    <property type="component" value="Chromosome 2"/>
</dbReference>
<name>A0AAD1YPX4_9LAMI</name>
<dbReference type="AlphaFoldDB" id="A0AAD1YPX4"/>
<proteinExistence type="predicted"/>
<evidence type="ECO:0000256" key="1">
    <source>
        <dbReference type="SAM" id="Phobius"/>
    </source>
</evidence>
<gene>
    <name evidence="2" type="ORF">FPE_LOCUS2815</name>
</gene>
<keyword evidence="1" id="KW-0812">Transmembrane</keyword>
<keyword evidence="1" id="KW-1133">Transmembrane helix</keyword>